<dbReference type="PRINTS" id="PR01590">
    <property type="entry name" value="HTHFIS"/>
</dbReference>
<evidence type="ECO:0000256" key="6">
    <source>
        <dbReference type="ARBA" id="ARBA00022741"/>
    </source>
</evidence>
<sequence length="519" mass="56513">MSSTILIVDDDPIQRRLLDSMMSRLGYGTRVCEGGEQALALLTGPEADTIDLVILDLVMPNLDGMGVLSRLRQAGKAVPVIVQTAHGSIETVINAMRAGAADFVVKPVGAERLAVSIKNALRTEALEDEIRRINRHVQGTLTFKDLVTRSPEMARVIRLGERAAKSNIPVLLEGESGVGKELLARAIQGSSERRGRPFVTVNCGAIPDNLVESILFGHEKGAFTGATERHVGKFVEANGGTLFLDEVGDLPLDAQVKLLRAIQEGEVDPVGGRKTVKVDVRLISATNANLIEAVKQGRFREDLFYRLNVFPITIPPLRARREDVVDLARRFMARFAAEEGKRLRGLSAEAAALLASYPWPGNVRQLENTVFRAVVLCDGDELTLDEFPQIAAQVDGFEVRMPPAPPPIVPASVYSMPPTQPQPPRLVDDYAAHGAAFAAAPQPPIELRDPSRIALLDENGDVRTLAALEEEAIRFALGHYRSHMTEMARKLGIGRSTLYRKLKELGLDDSDEQAENAAA</sequence>
<dbReference type="GO" id="GO:0043565">
    <property type="term" value="F:sequence-specific DNA binding"/>
    <property type="evidence" value="ECO:0007669"/>
    <property type="project" value="InterPro"/>
</dbReference>
<dbReference type="Pfam" id="PF02954">
    <property type="entry name" value="HTH_8"/>
    <property type="match status" value="1"/>
</dbReference>
<dbReference type="Gene3D" id="1.10.8.60">
    <property type="match status" value="1"/>
</dbReference>
<dbReference type="RefSeq" id="WP_188519480.1">
    <property type="nucleotide sequence ID" value="NZ_BMES01000002.1"/>
</dbReference>
<dbReference type="Gene3D" id="3.40.50.2300">
    <property type="match status" value="1"/>
</dbReference>
<evidence type="ECO:0000256" key="8">
    <source>
        <dbReference type="ARBA" id="ARBA00023012"/>
    </source>
</evidence>
<dbReference type="InterPro" id="IPR025943">
    <property type="entry name" value="Sigma_54_int_dom_ATP-bd_2"/>
</dbReference>
<dbReference type="Pfam" id="PF00158">
    <property type="entry name" value="Sigma54_activat"/>
    <property type="match status" value="1"/>
</dbReference>
<dbReference type="InterPro" id="IPR002078">
    <property type="entry name" value="Sigma_54_int"/>
</dbReference>
<dbReference type="SUPFAM" id="SSF46689">
    <property type="entry name" value="Homeodomain-like"/>
    <property type="match status" value="1"/>
</dbReference>
<evidence type="ECO:0000313" key="20">
    <source>
        <dbReference type="EMBL" id="GGH30131.1"/>
    </source>
</evidence>
<keyword evidence="7" id="KW-0067">ATP-binding</keyword>
<evidence type="ECO:0000256" key="13">
    <source>
        <dbReference type="ARBA" id="ARBA00023231"/>
    </source>
</evidence>
<evidence type="ECO:0000313" key="21">
    <source>
        <dbReference type="Proteomes" id="UP000603912"/>
    </source>
</evidence>
<dbReference type="PROSITE" id="PS50110">
    <property type="entry name" value="RESPONSE_REGULATORY"/>
    <property type="match status" value="1"/>
</dbReference>
<organism evidence="20 21">
    <name type="scientific">Alsobacter metallidurans</name>
    <dbReference type="NCBI Taxonomy" id="340221"/>
    <lineage>
        <taxon>Bacteria</taxon>
        <taxon>Pseudomonadati</taxon>
        <taxon>Pseudomonadota</taxon>
        <taxon>Alphaproteobacteria</taxon>
        <taxon>Hyphomicrobiales</taxon>
        <taxon>Alsobacteraceae</taxon>
        <taxon>Alsobacter</taxon>
    </lineage>
</organism>
<dbReference type="SMART" id="SM00382">
    <property type="entry name" value="AAA"/>
    <property type="match status" value="1"/>
</dbReference>
<gene>
    <name evidence="20" type="ORF">GCM10007036_40540</name>
</gene>
<comment type="subcellular location">
    <subcellularLocation>
        <location evidence="1">Cytoplasm</location>
    </subcellularLocation>
</comment>
<evidence type="ECO:0000256" key="11">
    <source>
        <dbReference type="ARBA" id="ARBA00023159"/>
    </source>
</evidence>
<dbReference type="InterPro" id="IPR002197">
    <property type="entry name" value="HTH_Fis"/>
</dbReference>
<dbReference type="GO" id="GO:0005524">
    <property type="term" value="F:ATP binding"/>
    <property type="evidence" value="ECO:0007669"/>
    <property type="project" value="UniProtKB-KW"/>
</dbReference>
<dbReference type="GO" id="GO:0005737">
    <property type="term" value="C:cytoplasm"/>
    <property type="evidence" value="ECO:0007669"/>
    <property type="project" value="UniProtKB-SubCell"/>
</dbReference>
<dbReference type="Pfam" id="PF25601">
    <property type="entry name" value="AAA_lid_14"/>
    <property type="match status" value="1"/>
</dbReference>
<dbReference type="InterPro" id="IPR001789">
    <property type="entry name" value="Sig_transdc_resp-reg_receiver"/>
</dbReference>
<dbReference type="InterPro" id="IPR058031">
    <property type="entry name" value="AAA_lid_NorR"/>
</dbReference>
<keyword evidence="21" id="KW-1185">Reference proteome</keyword>
<dbReference type="InterPro" id="IPR025662">
    <property type="entry name" value="Sigma_54_int_dom_ATP-bd_1"/>
</dbReference>
<keyword evidence="6" id="KW-0547">Nucleotide-binding</keyword>
<keyword evidence="10" id="KW-0238">DNA-binding</keyword>
<feature type="domain" description="Response regulatory" evidence="19">
    <location>
        <begin position="4"/>
        <end position="121"/>
    </location>
</feature>
<keyword evidence="8" id="KW-0902">Two-component regulatory system</keyword>
<dbReference type="AlphaFoldDB" id="A0A917MK31"/>
<name>A0A917MK31_9HYPH</name>
<dbReference type="GO" id="GO:0000160">
    <property type="term" value="P:phosphorelay signal transduction system"/>
    <property type="evidence" value="ECO:0007669"/>
    <property type="project" value="UniProtKB-KW"/>
</dbReference>
<dbReference type="PANTHER" id="PTHR32071">
    <property type="entry name" value="TRANSCRIPTIONAL REGULATORY PROTEIN"/>
    <property type="match status" value="1"/>
</dbReference>
<evidence type="ECO:0000256" key="16">
    <source>
        <dbReference type="ARBA" id="ARBA00043886"/>
    </source>
</evidence>
<keyword evidence="13" id="KW-0535">Nitrogen fixation</keyword>
<keyword evidence="11" id="KW-0010">Activator</keyword>
<evidence type="ECO:0000256" key="14">
    <source>
        <dbReference type="ARBA" id="ARBA00029881"/>
    </source>
</evidence>
<dbReference type="Proteomes" id="UP000603912">
    <property type="component" value="Unassembled WGS sequence"/>
</dbReference>
<comment type="function">
    <text evidence="16">Member of the two-component regulatory system NtrB/NtrC, which controls expression of the nitrogen-regulated (ntr) genes in response to nitrogen limitation. Phosphorylated NtrC binds directly to DNA and stimulates the formation of open promoter-sigma54-RNA polymerase complexes.</text>
</comment>
<dbReference type="Gene3D" id="1.10.10.60">
    <property type="entry name" value="Homeodomain-like"/>
    <property type="match status" value="1"/>
</dbReference>
<accession>A0A917MK31</accession>
<evidence type="ECO:0000256" key="1">
    <source>
        <dbReference type="ARBA" id="ARBA00004496"/>
    </source>
</evidence>
<reference evidence="20" key="2">
    <citation type="submission" date="2020-09" db="EMBL/GenBank/DDBJ databases">
        <authorList>
            <person name="Sun Q."/>
            <person name="Zhou Y."/>
        </authorList>
    </citation>
    <scope>NUCLEOTIDE SEQUENCE</scope>
    <source>
        <strain evidence="20">CGMCC 1.12214</strain>
    </source>
</reference>
<evidence type="ECO:0000256" key="3">
    <source>
        <dbReference type="ARBA" id="ARBA00022490"/>
    </source>
</evidence>
<dbReference type="InterPro" id="IPR027417">
    <property type="entry name" value="P-loop_NTPase"/>
</dbReference>
<evidence type="ECO:0000256" key="10">
    <source>
        <dbReference type="ARBA" id="ARBA00023125"/>
    </source>
</evidence>
<keyword evidence="5 17" id="KW-0597">Phosphoprotein</keyword>
<evidence type="ECO:0000256" key="5">
    <source>
        <dbReference type="ARBA" id="ARBA00022553"/>
    </source>
</evidence>
<keyword evidence="4" id="KW-0678">Repressor</keyword>
<evidence type="ECO:0000256" key="2">
    <source>
        <dbReference type="ARBA" id="ARBA00019059"/>
    </source>
</evidence>
<dbReference type="EMBL" id="BMES01000002">
    <property type="protein sequence ID" value="GGH30131.1"/>
    <property type="molecule type" value="Genomic_DNA"/>
</dbReference>
<dbReference type="SMART" id="SM00448">
    <property type="entry name" value="REC"/>
    <property type="match status" value="1"/>
</dbReference>
<dbReference type="CDD" id="cd00009">
    <property type="entry name" value="AAA"/>
    <property type="match status" value="1"/>
</dbReference>
<feature type="domain" description="Sigma-54 factor interaction" evidence="18">
    <location>
        <begin position="146"/>
        <end position="375"/>
    </location>
</feature>
<feature type="modified residue" description="4-aspartylphosphate" evidence="17">
    <location>
        <position position="56"/>
    </location>
</feature>
<dbReference type="InterPro" id="IPR009057">
    <property type="entry name" value="Homeodomain-like_sf"/>
</dbReference>
<dbReference type="PANTHER" id="PTHR32071:SF95">
    <property type="entry name" value="DNA-BINDING TRANSCRIPTIONAL REGULATOR NTRC"/>
    <property type="match status" value="1"/>
</dbReference>
<dbReference type="SUPFAM" id="SSF52540">
    <property type="entry name" value="P-loop containing nucleoside triphosphate hydrolases"/>
    <property type="match status" value="1"/>
</dbReference>
<comment type="caution">
    <text evidence="20">The sequence shown here is derived from an EMBL/GenBank/DDBJ whole genome shotgun (WGS) entry which is preliminary data.</text>
</comment>
<dbReference type="InterPro" id="IPR011006">
    <property type="entry name" value="CheY-like_superfamily"/>
</dbReference>
<evidence type="ECO:0000256" key="15">
    <source>
        <dbReference type="ARBA" id="ARBA00031910"/>
    </source>
</evidence>
<dbReference type="FunFam" id="3.40.50.300:FF:000006">
    <property type="entry name" value="DNA-binding transcriptional regulator NtrC"/>
    <property type="match status" value="1"/>
</dbReference>
<dbReference type="Gene3D" id="3.40.50.300">
    <property type="entry name" value="P-loop containing nucleotide triphosphate hydrolases"/>
    <property type="match status" value="1"/>
</dbReference>
<dbReference type="InterPro" id="IPR025944">
    <property type="entry name" value="Sigma_54_int_dom_CS"/>
</dbReference>
<evidence type="ECO:0000259" key="18">
    <source>
        <dbReference type="PROSITE" id="PS50045"/>
    </source>
</evidence>
<keyword evidence="12" id="KW-0804">Transcription</keyword>
<keyword evidence="3" id="KW-0963">Cytoplasm</keyword>
<dbReference type="PROSITE" id="PS00688">
    <property type="entry name" value="SIGMA54_INTERACT_3"/>
    <property type="match status" value="1"/>
</dbReference>
<dbReference type="PROSITE" id="PS50045">
    <property type="entry name" value="SIGMA54_INTERACT_4"/>
    <property type="match status" value="1"/>
</dbReference>
<reference evidence="20" key="1">
    <citation type="journal article" date="2014" name="Int. J. Syst. Evol. Microbiol.">
        <title>Complete genome sequence of Corynebacterium casei LMG S-19264T (=DSM 44701T), isolated from a smear-ripened cheese.</title>
        <authorList>
            <consortium name="US DOE Joint Genome Institute (JGI-PGF)"/>
            <person name="Walter F."/>
            <person name="Albersmeier A."/>
            <person name="Kalinowski J."/>
            <person name="Ruckert C."/>
        </authorList>
    </citation>
    <scope>NUCLEOTIDE SEQUENCE</scope>
    <source>
        <strain evidence="20">CGMCC 1.12214</strain>
    </source>
</reference>
<dbReference type="GO" id="GO:0006355">
    <property type="term" value="P:regulation of DNA-templated transcription"/>
    <property type="evidence" value="ECO:0007669"/>
    <property type="project" value="InterPro"/>
</dbReference>
<evidence type="ECO:0000256" key="7">
    <source>
        <dbReference type="ARBA" id="ARBA00022840"/>
    </source>
</evidence>
<dbReference type="Pfam" id="PF00072">
    <property type="entry name" value="Response_reg"/>
    <property type="match status" value="1"/>
</dbReference>
<dbReference type="SUPFAM" id="SSF52172">
    <property type="entry name" value="CheY-like"/>
    <property type="match status" value="1"/>
</dbReference>
<evidence type="ECO:0000256" key="4">
    <source>
        <dbReference type="ARBA" id="ARBA00022491"/>
    </source>
</evidence>
<evidence type="ECO:0000256" key="17">
    <source>
        <dbReference type="PROSITE-ProRule" id="PRU00169"/>
    </source>
</evidence>
<proteinExistence type="predicted"/>
<keyword evidence="9" id="KW-0805">Transcription regulation</keyword>
<protein>
    <recommendedName>
        <fullName evidence="2">DNA-binding transcriptional regulator NtrC</fullName>
    </recommendedName>
    <alternativeName>
        <fullName evidence="14">Nitrogen regulation protein NR(I)</fullName>
    </alternativeName>
    <alternativeName>
        <fullName evidence="15">Nitrogen regulator I</fullName>
    </alternativeName>
</protein>
<dbReference type="PROSITE" id="PS00675">
    <property type="entry name" value="SIGMA54_INTERACT_1"/>
    <property type="match status" value="1"/>
</dbReference>
<evidence type="ECO:0000259" key="19">
    <source>
        <dbReference type="PROSITE" id="PS50110"/>
    </source>
</evidence>
<dbReference type="PROSITE" id="PS00676">
    <property type="entry name" value="SIGMA54_INTERACT_2"/>
    <property type="match status" value="1"/>
</dbReference>
<evidence type="ECO:0000256" key="12">
    <source>
        <dbReference type="ARBA" id="ARBA00023163"/>
    </source>
</evidence>
<evidence type="ECO:0000256" key="9">
    <source>
        <dbReference type="ARBA" id="ARBA00023015"/>
    </source>
</evidence>
<dbReference type="InterPro" id="IPR003593">
    <property type="entry name" value="AAA+_ATPase"/>
</dbReference>